<accession>A0A4R7SR84</accession>
<gene>
    <name evidence="1" type="ORF">EI77_00773</name>
</gene>
<reference evidence="1 2" key="1">
    <citation type="submission" date="2019-03" db="EMBL/GenBank/DDBJ databases">
        <title>Genomic Encyclopedia of Archaeal and Bacterial Type Strains, Phase II (KMG-II): from individual species to whole genera.</title>
        <authorList>
            <person name="Goeker M."/>
        </authorList>
    </citation>
    <scope>NUCLEOTIDE SEQUENCE [LARGE SCALE GENOMIC DNA]</scope>
    <source>
        <strain evidence="1 2">ATCC 25309</strain>
    </source>
</reference>
<name>A0A4R7SR84_9BACT</name>
<evidence type="ECO:0000313" key="1">
    <source>
        <dbReference type="EMBL" id="TDU81464.1"/>
    </source>
</evidence>
<organism evidence="1 2">
    <name type="scientific">Prosthecobacter fusiformis</name>
    <dbReference type="NCBI Taxonomy" id="48464"/>
    <lineage>
        <taxon>Bacteria</taxon>
        <taxon>Pseudomonadati</taxon>
        <taxon>Verrucomicrobiota</taxon>
        <taxon>Verrucomicrobiia</taxon>
        <taxon>Verrucomicrobiales</taxon>
        <taxon>Verrucomicrobiaceae</taxon>
        <taxon>Prosthecobacter</taxon>
    </lineage>
</organism>
<protein>
    <recommendedName>
        <fullName evidence="3">Prepilin-type N-terminal cleavage/methylation domain-containing protein</fullName>
    </recommendedName>
</protein>
<dbReference type="AlphaFoldDB" id="A0A4R7SR84"/>
<sequence length="127" mass="14033">MTLLEVVMALAVFSIAALALVGTLNQIAAAGTDSQRILEIEQSLESLIDEYGKMPLIRELDEQIKAGEDGVAYRVIIEQVKDLQNQDGRFLQNTFRVLAVARWDEGSGAIEMQAETYRYAGAFLPLN</sequence>
<comment type="caution">
    <text evidence="1">The sequence shown here is derived from an EMBL/GenBank/DDBJ whole genome shotgun (WGS) entry which is preliminary data.</text>
</comment>
<evidence type="ECO:0000313" key="2">
    <source>
        <dbReference type="Proteomes" id="UP000295662"/>
    </source>
</evidence>
<keyword evidence="2" id="KW-1185">Reference proteome</keyword>
<dbReference type="Proteomes" id="UP000295662">
    <property type="component" value="Unassembled WGS sequence"/>
</dbReference>
<evidence type="ECO:0008006" key="3">
    <source>
        <dbReference type="Google" id="ProtNLM"/>
    </source>
</evidence>
<dbReference type="EMBL" id="SOCA01000001">
    <property type="protein sequence ID" value="TDU81464.1"/>
    <property type="molecule type" value="Genomic_DNA"/>
</dbReference>
<proteinExistence type="predicted"/>